<name>A0A4S4DT94_CAMSN</name>
<keyword evidence="2" id="KW-1185">Reference proteome</keyword>
<dbReference type="Proteomes" id="UP000306102">
    <property type="component" value="Unassembled WGS sequence"/>
</dbReference>
<gene>
    <name evidence="1" type="ORF">TEA_008015</name>
</gene>
<comment type="caution">
    <text evidence="1">The sequence shown here is derived from an EMBL/GenBank/DDBJ whole genome shotgun (WGS) entry which is preliminary data.</text>
</comment>
<proteinExistence type="predicted"/>
<evidence type="ECO:0000313" key="2">
    <source>
        <dbReference type="Proteomes" id="UP000306102"/>
    </source>
</evidence>
<dbReference type="EMBL" id="SDRB02010432">
    <property type="protein sequence ID" value="THG06439.1"/>
    <property type="molecule type" value="Genomic_DNA"/>
</dbReference>
<reference evidence="1 2" key="1">
    <citation type="journal article" date="2018" name="Proc. Natl. Acad. Sci. U.S.A.">
        <title>Draft genome sequence of Camellia sinensis var. sinensis provides insights into the evolution of the tea genome and tea quality.</title>
        <authorList>
            <person name="Wei C."/>
            <person name="Yang H."/>
            <person name="Wang S."/>
            <person name="Zhao J."/>
            <person name="Liu C."/>
            <person name="Gao L."/>
            <person name="Xia E."/>
            <person name="Lu Y."/>
            <person name="Tai Y."/>
            <person name="She G."/>
            <person name="Sun J."/>
            <person name="Cao H."/>
            <person name="Tong W."/>
            <person name="Gao Q."/>
            <person name="Li Y."/>
            <person name="Deng W."/>
            <person name="Jiang X."/>
            <person name="Wang W."/>
            <person name="Chen Q."/>
            <person name="Zhang S."/>
            <person name="Li H."/>
            <person name="Wu J."/>
            <person name="Wang P."/>
            <person name="Li P."/>
            <person name="Shi C."/>
            <person name="Zheng F."/>
            <person name="Jian J."/>
            <person name="Huang B."/>
            <person name="Shan D."/>
            <person name="Shi M."/>
            <person name="Fang C."/>
            <person name="Yue Y."/>
            <person name="Li F."/>
            <person name="Li D."/>
            <person name="Wei S."/>
            <person name="Han B."/>
            <person name="Jiang C."/>
            <person name="Yin Y."/>
            <person name="Xia T."/>
            <person name="Zhang Z."/>
            <person name="Bennetzen J.L."/>
            <person name="Zhao S."/>
            <person name="Wan X."/>
        </authorList>
    </citation>
    <scope>NUCLEOTIDE SEQUENCE [LARGE SCALE GENOMIC DNA]</scope>
    <source>
        <strain evidence="2">cv. Shuchazao</strain>
        <tissue evidence="1">Leaf</tissue>
    </source>
</reference>
<accession>A0A4S4DT94</accession>
<organism evidence="1 2">
    <name type="scientific">Camellia sinensis var. sinensis</name>
    <name type="common">China tea</name>
    <dbReference type="NCBI Taxonomy" id="542762"/>
    <lineage>
        <taxon>Eukaryota</taxon>
        <taxon>Viridiplantae</taxon>
        <taxon>Streptophyta</taxon>
        <taxon>Embryophyta</taxon>
        <taxon>Tracheophyta</taxon>
        <taxon>Spermatophyta</taxon>
        <taxon>Magnoliopsida</taxon>
        <taxon>eudicotyledons</taxon>
        <taxon>Gunneridae</taxon>
        <taxon>Pentapetalae</taxon>
        <taxon>asterids</taxon>
        <taxon>Ericales</taxon>
        <taxon>Theaceae</taxon>
        <taxon>Camellia</taxon>
    </lineage>
</organism>
<protein>
    <submittedName>
        <fullName evidence="1">Uncharacterized protein</fullName>
    </submittedName>
</protein>
<evidence type="ECO:0000313" key="1">
    <source>
        <dbReference type="EMBL" id="THG06439.1"/>
    </source>
</evidence>
<sequence length="166" mass="18928">MSVQYKDLVICEIKWKDQGRNRARLGDGEVFQAEPVLIDQLGEYRYLNSEQIMQQATTSTIERFTLMTSGFEVESLLPTVRYEDDIQSAESNLSIDMNELINFLDLPSTSNVQDPVIECTDLSKRLDKNSAEENGLCDERLGIGSKEFMEQLMKGQEEDPFLLDTS</sequence>
<dbReference type="AlphaFoldDB" id="A0A4S4DT94"/>